<dbReference type="AlphaFoldDB" id="A0A9P5H800"/>
<dbReference type="InterPro" id="IPR050121">
    <property type="entry name" value="Cytochrome_P450_monoxygenase"/>
</dbReference>
<keyword evidence="7" id="KW-0503">Monooxygenase</keyword>
<organism evidence="9 10">
    <name type="scientific">Cylindrodendrum hubeiense</name>
    <dbReference type="NCBI Taxonomy" id="595255"/>
    <lineage>
        <taxon>Eukaryota</taxon>
        <taxon>Fungi</taxon>
        <taxon>Dikarya</taxon>
        <taxon>Ascomycota</taxon>
        <taxon>Pezizomycotina</taxon>
        <taxon>Sordariomycetes</taxon>
        <taxon>Hypocreomycetidae</taxon>
        <taxon>Hypocreales</taxon>
        <taxon>Nectriaceae</taxon>
        <taxon>Cylindrodendrum</taxon>
    </lineage>
</organism>
<keyword evidence="6 8" id="KW-0408">Iron</keyword>
<dbReference type="Gene3D" id="1.10.630.10">
    <property type="entry name" value="Cytochrome P450"/>
    <property type="match status" value="1"/>
</dbReference>
<dbReference type="InterPro" id="IPR001128">
    <property type="entry name" value="Cyt_P450"/>
</dbReference>
<dbReference type="InterPro" id="IPR002403">
    <property type="entry name" value="Cyt_P450_E_grp-IV"/>
</dbReference>
<dbReference type="PRINTS" id="PR00465">
    <property type="entry name" value="EP450IV"/>
</dbReference>
<sequence length="388" mass="43840">MDAMSQVHGVQSKCSKGNFYATMEYGYHRVLNLDGIIDKTEHRARRQVWDKAFNGKGEYHDPHVIHQWLAKVDELNGQPINWTLFASLISFDITGHVGFSVDFGGVRAGKKDVHQQYIQSLFKMMADAGQQPWLITLSKRLPLPASSDLVGFENLARRLVAQRLKDTADKEDIIHYFMEDFKSDKPKAFFTHEHLESDSQAILIGAADSSFSPVTYCFRHLMLSPGTIDTLRVELAPLYNCSQKGGFANADLTTSAPFLNAVINETMRLYNPTCTNAAKKTPPEGIVLGGTYIPGDVNMISSIWSYHRSERYFVRPGDWIPERWTSQPELVLDKRAYHPFSYGPFNCVGQRLAMMTIRLVIAYTVWFCDAEFAPGEDGSAVAIIIYKY</sequence>
<feature type="binding site" description="axial binding residue" evidence="8">
    <location>
        <position position="347"/>
    </location>
    <ligand>
        <name>heme</name>
        <dbReference type="ChEBI" id="CHEBI:30413"/>
    </ligand>
    <ligandPart>
        <name>Fe</name>
        <dbReference type="ChEBI" id="CHEBI:18248"/>
    </ligandPart>
</feature>
<comment type="caution">
    <text evidence="9">The sequence shown here is derived from an EMBL/GenBank/DDBJ whole genome shotgun (WGS) entry which is preliminary data.</text>
</comment>
<evidence type="ECO:0000256" key="7">
    <source>
        <dbReference type="ARBA" id="ARBA00023033"/>
    </source>
</evidence>
<protein>
    <recommendedName>
        <fullName evidence="11">Cytochrome P450</fullName>
    </recommendedName>
</protein>
<evidence type="ECO:0000313" key="9">
    <source>
        <dbReference type="EMBL" id="KAF7547929.1"/>
    </source>
</evidence>
<dbReference type="PANTHER" id="PTHR24305">
    <property type="entry name" value="CYTOCHROME P450"/>
    <property type="match status" value="1"/>
</dbReference>
<keyword evidence="5" id="KW-0560">Oxidoreductase</keyword>
<dbReference type="EMBL" id="JAANBB010000163">
    <property type="protein sequence ID" value="KAF7547929.1"/>
    <property type="molecule type" value="Genomic_DNA"/>
</dbReference>
<evidence type="ECO:0000256" key="5">
    <source>
        <dbReference type="ARBA" id="ARBA00023002"/>
    </source>
</evidence>
<keyword evidence="10" id="KW-1185">Reference proteome</keyword>
<dbReference type="GO" id="GO:0004497">
    <property type="term" value="F:monooxygenase activity"/>
    <property type="evidence" value="ECO:0007669"/>
    <property type="project" value="UniProtKB-KW"/>
</dbReference>
<evidence type="ECO:0000256" key="1">
    <source>
        <dbReference type="ARBA" id="ARBA00001971"/>
    </source>
</evidence>
<dbReference type="SUPFAM" id="SSF48264">
    <property type="entry name" value="Cytochrome P450"/>
    <property type="match status" value="1"/>
</dbReference>
<keyword evidence="4 8" id="KW-0479">Metal-binding</keyword>
<dbReference type="Proteomes" id="UP000722485">
    <property type="component" value="Unassembled WGS sequence"/>
</dbReference>
<evidence type="ECO:0000256" key="8">
    <source>
        <dbReference type="PIRSR" id="PIRSR602403-1"/>
    </source>
</evidence>
<evidence type="ECO:0000256" key="2">
    <source>
        <dbReference type="ARBA" id="ARBA00010617"/>
    </source>
</evidence>
<name>A0A9P5H800_9HYPO</name>
<comment type="cofactor">
    <cofactor evidence="1 8">
        <name>heme</name>
        <dbReference type="ChEBI" id="CHEBI:30413"/>
    </cofactor>
</comment>
<dbReference type="PANTHER" id="PTHR24305:SF187">
    <property type="entry name" value="P450, PUTATIVE (EUROFUNG)-RELATED"/>
    <property type="match status" value="1"/>
</dbReference>
<comment type="similarity">
    <text evidence="2">Belongs to the cytochrome P450 family.</text>
</comment>
<proteinExistence type="inferred from homology"/>
<dbReference type="GO" id="GO:0016705">
    <property type="term" value="F:oxidoreductase activity, acting on paired donors, with incorporation or reduction of molecular oxygen"/>
    <property type="evidence" value="ECO:0007669"/>
    <property type="project" value="InterPro"/>
</dbReference>
<reference evidence="9" key="1">
    <citation type="submission" date="2020-03" db="EMBL/GenBank/DDBJ databases">
        <title>Draft Genome Sequence of Cylindrodendrum hubeiense.</title>
        <authorList>
            <person name="Buettner E."/>
            <person name="Kellner H."/>
        </authorList>
    </citation>
    <scope>NUCLEOTIDE SEQUENCE</scope>
    <source>
        <strain evidence="9">IHI 201604</strain>
    </source>
</reference>
<dbReference type="GO" id="GO:0020037">
    <property type="term" value="F:heme binding"/>
    <property type="evidence" value="ECO:0007669"/>
    <property type="project" value="InterPro"/>
</dbReference>
<dbReference type="Pfam" id="PF00067">
    <property type="entry name" value="p450"/>
    <property type="match status" value="1"/>
</dbReference>
<evidence type="ECO:0000256" key="6">
    <source>
        <dbReference type="ARBA" id="ARBA00023004"/>
    </source>
</evidence>
<gene>
    <name evidence="9" type="ORF">G7Z17_g7386</name>
</gene>
<evidence type="ECO:0000256" key="4">
    <source>
        <dbReference type="ARBA" id="ARBA00022723"/>
    </source>
</evidence>
<keyword evidence="3 8" id="KW-0349">Heme</keyword>
<evidence type="ECO:0008006" key="11">
    <source>
        <dbReference type="Google" id="ProtNLM"/>
    </source>
</evidence>
<dbReference type="PRINTS" id="PR00385">
    <property type="entry name" value="P450"/>
</dbReference>
<dbReference type="InterPro" id="IPR036396">
    <property type="entry name" value="Cyt_P450_sf"/>
</dbReference>
<dbReference type="GO" id="GO:0005506">
    <property type="term" value="F:iron ion binding"/>
    <property type="evidence" value="ECO:0007669"/>
    <property type="project" value="InterPro"/>
</dbReference>
<evidence type="ECO:0000313" key="10">
    <source>
        <dbReference type="Proteomes" id="UP000722485"/>
    </source>
</evidence>
<accession>A0A9P5H800</accession>
<dbReference type="OrthoDB" id="6692864at2759"/>
<evidence type="ECO:0000256" key="3">
    <source>
        <dbReference type="ARBA" id="ARBA00022617"/>
    </source>
</evidence>